<feature type="domain" description="Translation elongation factor P/YeiP central" evidence="11">
    <location>
        <begin position="68"/>
        <end position="122"/>
    </location>
</feature>
<evidence type="ECO:0000256" key="7">
    <source>
        <dbReference type="HAMAP-Rule" id="MF_00141"/>
    </source>
</evidence>
<dbReference type="SUPFAM" id="SSF50104">
    <property type="entry name" value="Translation proteins SH3-like domain"/>
    <property type="match status" value="1"/>
</dbReference>
<evidence type="ECO:0000259" key="10">
    <source>
        <dbReference type="SMART" id="SM00841"/>
    </source>
</evidence>
<dbReference type="Proteomes" id="UP000253606">
    <property type="component" value="Chromosome"/>
</dbReference>
<comment type="function">
    <text evidence="7">Involved in peptide bond synthesis. Stimulates efficient translation and peptide-bond synthesis on native or reconstituted 70S ribosomes in vitro. Probably functions indirectly by altering the affinity of the ribosome for aminoacyl-tRNA, thus increasing their reactivity as acceptors for peptidyl transferase.</text>
</comment>
<dbReference type="InterPro" id="IPR020599">
    <property type="entry name" value="Transl_elong_fac_P/YeiP"/>
</dbReference>
<dbReference type="InterPro" id="IPR015365">
    <property type="entry name" value="Elong-fact-P_C"/>
</dbReference>
<dbReference type="Pfam" id="PF09285">
    <property type="entry name" value="Elong-fact-P_C"/>
    <property type="match status" value="1"/>
</dbReference>
<dbReference type="CDD" id="cd04470">
    <property type="entry name" value="S1_EF-P_repeat_1"/>
    <property type="match status" value="1"/>
</dbReference>
<keyword evidence="4 7" id="KW-0963">Cytoplasm</keyword>
<evidence type="ECO:0000259" key="11">
    <source>
        <dbReference type="SMART" id="SM01185"/>
    </source>
</evidence>
<dbReference type="EMBL" id="CP030840">
    <property type="protein sequence ID" value="AXC13469.1"/>
    <property type="molecule type" value="Genomic_DNA"/>
</dbReference>
<dbReference type="Pfam" id="PF08207">
    <property type="entry name" value="EFP_N"/>
    <property type="match status" value="1"/>
</dbReference>
<comment type="pathway">
    <text evidence="2 7">Protein biosynthesis; polypeptide chain elongation.</text>
</comment>
<dbReference type="RefSeq" id="WP_114208449.1">
    <property type="nucleotide sequence ID" value="NZ_CP030840.1"/>
</dbReference>
<evidence type="ECO:0000256" key="5">
    <source>
        <dbReference type="ARBA" id="ARBA00022768"/>
    </source>
</evidence>
<dbReference type="InterPro" id="IPR011768">
    <property type="entry name" value="Transl_elongation_fac_P"/>
</dbReference>
<sequence length="186" mass="20714">MAIPATQMRPGMIIKHNNELHAVFAVEHRTPGNLRAFIQAKLRNLRTGAMFEHRFRSPDPIERVVVDEVPMEFLYADGDDYYFMNPQDYEQTTLKQSTLGDAVEYLTPNLQIKVSYFDGIPVGIELPGTVEMTVVETEPGIKSATASSVTKPAKTETGLVVQVPPFINEGEKIRVDTAEGAYLSRA</sequence>
<dbReference type="GO" id="GO:0043043">
    <property type="term" value="P:peptide biosynthetic process"/>
    <property type="evidence" value="ECO:0007669"/>
    <property type="project" value="InterPro"/>
</dbReference>
<dbReference type="Gene3D" id="2.40.50.140">
    <property type="entry name" value="Nucleic acid-binding proteins"/>
    <property type="match status" value="2"/>
</dbReference>
<evidence type="ECO:0000256" key="6">
    <source>
        <dbReference type="ARBA" id="ARBA00022917"/>
    </source>
</evidence>
<evidence type="ECO:0000256" key="9">
    <source>
        <dbReference type="RuleBase" id="RU004389"/>
    </source>
</evidence>
<evidence type="ECO:0000256" key="2">
    <source>
        <dbReference type="ARBA" id="ARBA00004815"/>
    </source>
</evidence>
<dbReference type="GO" id="GO:0003746">
    <property type="term" value="F:translation elongation factor activity"/>
    <property type="evidence" value="ECO:0007669"/>
    <property type="project" value="UniProtKB-UniRule"/>
</dbReference>
<keyword evidence="13" id="KW-1185">Reference proteome</keyword>
<dbReference type="InterPro" id="IPR012340">
    <property type="entry name" value="NA-bd_OB-fold"/>
</dbReference>
<comment type="similarity">
    <text evidence="3 7 9">Belongs to the elongation factor P family.</text>
</comment>
<dbReference type="KEGG" id="abas:ACPOL_4192"/>
<dbReference type="InterPro" id="IPR014722">
    <property type="entry name" value="Rib_uL2_dom2"/>
</dbReference>
<dbReference type="PROSITE" id="PS01275">
    <property type="entry name" value="EFP"/>
    <property type="match status" value="1"/>
</dbReference>
<dbReference type="PIRSF" id="PIRSF005901">
    <property type="entry name" value="EF-P"/>
    <property type="match status" value="1"/>
</dbReference>
<dbReference type="AlphaFoldDB" id="A0A2Z5G335"/>
<dbReference type="GO" id="GO:0005829">
    <property type="term" value="C:cytosol"/>
    <property type="evidence" value="ECO:0007669"/>
    <property type="project" value="UniProtKB-ARBA"/>
</dbReference>
<evidence type="ECO:0000256" key="8">
    <source>
        <dbReference type="NCBIfam" id="TIGR00038"/>
    </source>
</evidence>
<dbReference type="InterPro" id="IPR013185">
    <property type="entry name" value="Transl_elong_KOW-like"/>
</dbReference>
<evidence type="ECO:0000313" key="12">
    <source>
        <dbReference type="EMBL" id="AXC13469.1"/>
    </source>
</evidence>
<dbReference type="FunFam" id="2.40.50.140:FF:000009">
    <property type="entry name" value="Elongation factor P"/>
    <property type="match status" value="1"/>
</dbReference>
<keyword evidence="5 7" id="KW-0251">Elongation factor</keyword>
<dbReference type="FunFam" id="2.40.50.140:FF:000004">
    <property type="entry name" value="Elongation factor P"/>
    <property type="match status" value="1"/>
</dbReference>
<dbReference type="PANTHER" id="PTHR30053:SF14">
    <property type="entry name" value="TRANSLATION ELONGATION FACTOR KOW-LIKE DOMAIN-CONTAINING PROTEIN"/>
    <property type="match status" value="1"/>
</dbReference>
<protein>
    <recommendedName>
        <fullName evidence="7 8">Elongation factor P</fullName>
        <shortName evidence="7">EF-P</shortName>
    </recommendedName>
</protein>
<dbReference type="UniPathway" id="UPA00345"/>
<dbReference type="SMART" id="SM01185">
    <property type="entry name" value="EFP"/>
    <property type="match status" value="1"/>
</dbReference>
<gene>
    <name evidence="7" type="primary">efp</name>
    <name evidence="12" type="ORF">ACPOL_4192</name>
</gene>
<dbReference type="CDD" id="cd05794">
    <property type="entry name" value="S1_EF-P_repeat_2"/>
    <property type="match status" value="1"/>
</dbReference>
<dbReference type="OrthoDB" id="9801844at2"/>
<comment type="subcellular location">
    <subcellularLocation>
        <location evidence="1 7">Cytoplasm</location>
    </subcellularLocation>
</comment>
<dbReference type="HAMAP" id="MF_00141">
    <property type="entry name" value="EF_P"/>
    <property type="match status" value="1"/>
</dbReference>
<dbReference type="PANTHER" id="PTHR30053">
    <property type="entry name" value="ELONGATION FACTOR P"/>
    <property type="match status" value="1"/>
</dbReference>
<dbReference type="SMART" id="SM00841">
    <property type="entry name" value="Elong-fact-P_C"/>
    <property type="match status" value="1"/>
</dbReference>
<organism evidence="12 13">
    <name type="scientific">Acidisarcina polymorpha</name>
    <dbReference type="NCBI Taxonomy" id="2211140"/>
    <lineage>
        <taxon>Bacteria</taxon>
        <taxon>Pseudomonadati</taxon>
        <taxon>Acidobacteriota</taxon>
        <taxon>Terriglobia</taxon>
        <taxon>Terriglobales</taxon>
        <taxon>Acidobacteriaceae</taxon>
        <taxon>Acidisarcina</taxon>
    </lineage>
</organism>
<evidence type="ECO:0000256" key="4">
    <source>
        <dbReference type="ARBA" id="ARBA00022490"/>
    </source>
</evidence>
<name>A0A2Z5G335_9BACT</name>
<evidence type="ECO:0000256" key="1">
    <source>
        <dbReference type="ARBA" id="ARBA00004496"/>
    </source>
</evidence>
<dbReference type="NCBIfam" id="TIGR00038">
    <property type="entry name" value="efp"/>
    <property type="match status" value="1"/>
</dbReference>
<evidence type="ECO:0000313" key="13">
    <source>
        <dbReference type="Proteomes" id="UP000253606"/>
    </source>
</evidence>
<dbReference type="InterPro" id="IPR001059">
    <property type="entry name" value="Transl_elong_P/YeiP_cen"/>
</dbReference>
<dbReference type="SUPFAM" id="SSF50249">
    <property type="entry name" value="Nucleic acid-binding proteins"/>
    <property type="match status" value="2"/>
</dbReference>
<dbReference type="Gene3D" id="2.30.30.30">
    <property type="match status" value="1"/>
</dbReference>
<dbReference type="NCBIfam" id="NF001810">
    <property type="entry name" value="PRK00529.1"/>
    <property type="match status" value="1"/>
</dbReference>
<reference evidence="12 13" key="1">
    <citation type="journal article" date="2018" name="Front. Microbiol.">
        <title>Hydrolytic Capabilities as a Key to Environmental Success: Chitinolytic and Cellulolytic Acidobacteria From Acidic Sub-arctic Soils and Boreal Peatlands.</title>
        <authorList>
            <person name="Belova S.E."/>
            <person name="Ravin N.V."/>
            <person name="Pankratov T.A."/>
            <person name="Rakitin A.L."/>
            <person name="Ivanova A.A."/>
            <person name="Beletsky A.V."/>
            <person name="Mardanov A.V."/>
            <person name="Sinninghe Damste J.S."/>
            <person name="Dedysh S.N."/>
        </authorList>
    </citation>
    <scope>NUCLEOTIDE SEQUENCE [LARGE SCALE GENOMIC DNA]</scope>
    <source>
        <strain evidence="12 13">SBC82</strain>
    </source>
</reference>
<accession>A0A2Z5G335</accession>
<evidence type="ECO:0000256" key="3">
    <source>
        <dbReference type="ARBA" id="ARBA00009479"/>
    </source>
</evidence>
<dbReference type="Pfam" id="PF01132">
    <property type="entry name" value="EFP"/>
    <property type="match status" value="1"/>
</dbReference>
<feature type="domain" description="Elongation factor P C-terminal" evidence="10">
    <location>
        <begin position="130"/>
        <end position="185"/>
    </location>
</feature>
<keyword evidence="6 7" id="KW-0648">Protein biosynthesis</keyword>
<dbReference type="InterPro" id="IPR008991">
    <property type="entry name" value="Translation_prot_SH3-like_sf"/>
</dbReference>
<dbReference type="InterPro" id="IPR013852">
    <property type="entry name" value="Transl_elong_P/YeiP_CS"/>
</dbReference>
<proteinExistence type="inferred from homology"/>